<keyword evidence="2" id="KW-1277">Toxin-antitoxin system</keyword>
<dbReference type="Gene3D" id="3.30.2310.20">
    <property type="entry name" value="RelE-like"/>
    <property type="match status" value="1"/>
</dbReference>
<accession>A0A0F4LMA7</accession>
<sequence length="93" mass="11361">MYTWEFDKKAFKEFKKLDRYVQKRMVKWLDDHIEGTENPRQWGKALEGDKKTLWRYRVGAFRMIVDIVDTEFVVLVLKTAKRNDVYKRQTKIS</sequence>
<dbReference type="Proteomes" id="UP000033558">
    <property type="component" value="Unassembled WGS sequence"/>
</dbReference>
<keyword evidence="3" id="KW-0614">Plasmid</keyword>
<dbReference type="AlphaFoldDB" id="A0A0F4LMA7"/>
<dbReference type="OrthoDB" id="9805098at2"/>
<evidence type="ECO:0000313" key="3">
    <source>
        <dbReference type="EMBL" id="KJY59725.1"/>
    </source>
</evidence>
<dbReference type="RefSeq" id="WP_046318026.1">
    <property type="nucleotide sequence ID" value="NZ_JBHSZT010000002.1"/>
</dbReference>
<name>A0A0F4LMA7_9LACO</name>
<organism evidence="3 4">
    <name type="scientific">Bombilactobacillus mellifer</name>
    <dbReference type="NCBI Taxonomy" id="1218492"/>
    <lineage>
        <taxon>Bacteria</taxon>
        <taxon>Bacillati</taxon>
        <taxon>Bacillota</taxon>
        <taxon>Bacilli</taxon>
        <taxon>Lactobacillales</taxon>
        <taxon>Lactobacillaceae</taxon>
        <taxon>Bombilactobacillus</taxon>
    </lineage>
</organism>
<dbReference type="HOGENOM" id="CLU_155761_1_1_9"/>
<dbReference type="InterPro" id="IPR007712">
    <property type="entry name" value="RelE/ParE_toxin"/>
</dbReference>
<gene>
    <name evidence="3" type="ORF">JG30_12160</name>
</gene>
<evidence type="ECO:0000313" key="4">
    <source>
        <dbReference type="Proteomes" id="UP000033558"/>
    </source>
</evidence>
<reference evidence="3 4" key="1">
    <citation type="submission" date="2015-01" db="EMBL/GenBank/DDBJ databases">
        <title>Comparative genomics of the lactic acid bacteria isolated from the honey bee gut.</title>
        <authorList>
            <person name="Ellegaard K.M."/>
            <person name="Tamarit D."/>
            <person name="Javelind E."/>
            <person name="Olofsson T."/>
            <person name="Andersson S.G."/>
            <person name="Vasquez A."/>
        </authorList>
    </citation>
    <scope>NUCLEOTIDE SEQUENCE [LARGE SCALE GENOMIC DNA]</scope>
    <source>
        <strain evidence="3 4">Bin4</strain>
        <plasmid evidence="3">pBin4p1</plasmid>
    </source>
</reference>
<dbReference type="PANTHER" id="PTHR35601:SF1">
    <property type="entry name" value="TOXIN RELE"/>
    <property type="match status" value="1"/>
</dbReference>
<evidence type="ECO:0000256" key="1">
    <source>
        <dbReference type="ARBA" id="ARBA00006226"/>
    </source>
</evidence>
<dbReference type="EMBL" id="JXJQ01000021">
    <property type="protein sequence ID" value="KJY59725.1"/>
    <property type="molecule type" value="Genomic_DNA"/>
</dbReference>
<keyword evidence="4" id="KW-1185">Reference proteome</keyword>
<comment type="caution">
    <text evidence="3">The sequence shown here is derived from an EMBL/GenBank/DDBJ whole genome shotgun (WGS) entry which is preliminary data.</text>
</comment>
<comment type="similarity">
    <text evidence="1">Belongs to the RelE toxin family.</text>
</comment>
<proteinExistence type="inferred from homology"/>
<dbReference type="InterPro" id="IPR035093">
    <property type="entry name" value="RelE/ParE_toxin_dom_sf"/>
</dbReference>
<dbReference type="PANTHER" id="PTHR35601">
    <property type="entry name" value="TOXIN RELE"/>
    <property type="match status" value="1"/>
</dbReference>
<protein>
    <submittedName>
        <fullName evidence="3">Plasmid stabilization system protein</fullName>
    </submittedName>
</protein>
<dbReference type="SUPFAM" id="SSF143011">
    <property type="entry name" value="RelE-like"/>
    <property type="match status" value="1"/>
</dbReference>
<geneLocation type="plasmid" evidence="3">
    <name>pBin4p1</name>
</geneLocation>
<evidence type="ECO:0000256" key="2">
    <source>
        <dbReference type="ARBA" id="ARBA00022649"/>
    </source>
</evidence>
<dbReference type="PATRIC" id="fig|1218492.5.peg.7"/>
<dbReference type="Pfam" id="PF05016">
    <property type="entry name" value="ParE_toxin"/>
    <property type="match status" value="1"/>
</dbReference>